<protein>
    <submittedName>
        <fullName evidence="1">Rhodanese-like domain-containing protein</fullName>
    </submittedName>
</protein>
<dbReference type="Proteomes" id="UP001173802">
    <property type="component" value="Unassembled WGS sequence"/>
</dbReference>
<keyword evidence="2" id="KW-1185">Reference proteome</keyword>
<dbReference type="EMBL" id="JANURN010000006">
    <property type="protein sequence ID" value="MDL0082432.1"/>
    <property type="molecule type" value="Genomic_DNA"/>
</dbReference>
<proteinExistence type="predicted"/>
<comment type="caution">
    <text evidence="1">The sequence shown here is derived from an EMBL/GenBank/DDBJ whole genome shotgun (WGS) entry which is preliminary data.</text>
</comment>
<sequence length="126" mass="14392">MSDTPSSDFQYSPIHKSQAKLACSANLLALLEQIPDMQIIDIRDSQDYALDHIGIARNIPMQDFASLSQEILANPQTTYMLHCYSGYTVSVYGSYLVEMGAKNVYYFDESFYELKQALQNHHKQEQ</sequence>
<name>A0ACC6FU40_9HELI</name>
<organism evidence="1 2">
    <name type="scientific">Helicobacter zhangjianzhongii</name>
    <dbReference type="NCBI Taxonomy" id="2974574"/>
    <lineage>
        <taxon>Bacteria</taxon>
        <taxon>Pseudomonadati</taxon>
        <taxon>Campylobacterota</taxon>
        <taxon>Epsilonproteobacteria</taxon>
        <taxon>Campylobacterales</taxon>
        <taxon>Helicobacteraceae</taxon>
        <taxon>Helicobacter</taxon>
    </lineage>
</organism>
<accession>A0ACC6FU40</accession>
<gene>
    <name evidence="1" type="ORF">NYG90_07085</name>
</gene>
<reference evidence="1 2" key="1">
    <citation type="journal article" date="2023" name="Microorganisms">
        <title>Isolation and Genomic Characteristics of Cat-Borne Campylobacter felis sp. nov. and Sheep-Borne Campylobacter ovis sp. nov.</title>
        <authorList>
            <person name="Wang H."/>
            <person name="Li Y."/>
            <person name="Gu Y."/>
            <person name="Zhou G."/>
            <person name="Chen X."/>
            <person name="Zhang X."/>
            <person name="Shao Z."/>
            <person name="Zhang J."/>
            <person name="Zhang M."/>
        </authorList>
    </citation>
    <scope>NUCLEOTIDE SEQUENCE [LARGE SCALE GENOMIC DNA]</scope>
    <source>
        <strain evidence="1 2">XJK30-2</strain>
    </source>
</reference>
<evidence type="ECO:0000313" key="2">
    <source>
        <dbReference type="Proteomes" id="UP001173802"/>
    </source>
</evidence>
<evidence type="ECO:0000313" key="1">
    <source>
        <dbReference type="EMBL" id="MDL0082432.1"/>
    </source>
</evidence>